<name>A0A919VWG7_9ACTN</name>
<dbReference type="AlphaFoldDB" id="A0A919VWG7"/>
<accession>A0A919VWG7</accession>
<keyword evidence="2" id="KW-1185">Reference proteome</keyword>
<organism evidence="1 2">
    <name type="scientific">Winogradskya consettensis</name>
    <dbReference type="NCBI Taxonomy" id="113560"/>
    <lineage>
        <taxon>Bacteria</taxon>
        <taxon>Bacillati</taxon>
        <taxon>Actinomycetota</taxon>
        <taxon>Actinomycetes</taxon>
        <taxon>Micromonosporales</taxon>
        <taxon>Micromonosporaceae</taxon>
        <taxon>Winogradskya</taxon>
    </lineage>
</organism>
<dbReference type="Proteomes" id="UP000680865">
    <property type="component" value="Unassembled WGS sequence"/>
</dbReference>
<dbReference type="InterPro" id="IPR012964">
    <property type="entry name" value="DUF1702"/>
</dbReference>
<evidence type="ECO:0000313" key="1">
    <source>
        <dbReference type="EMBL" id="GIM82484.1"/>
    </source>
</evidence>
<sequence length="310" mass="34068">MLTPDISETKVAVRGFHVKDPAAKDLLETVGSSFLEGYAYAAEASRTADALASLERMPTRFKGFAYEGAAMGFAVRDGLPFGGGQTKKFLAGPGDRHVYMAYVGVGWAMARLPRFRWSAMHAPDPLLHWLLMDGYGFHQAYFRTQRYVHEQYRETGFPYPASGSHPYTDHAIDQGIGRALWFVGGTDVKCVKQLLDRFPAHRHADLYSGVGLAATYAGGVDRAELRELRRVSGKLYPHLAQGAAFAASARERAGLIVAHNELAAEVLCGMSVVEAAAICDLSRPGEDVPGDVPAYEIWRRRIRQEFGAEE</sequence>
<dbReference type="EMBL" id="BOQP01000051">
    <property type="protein sequence ID" value="GIM82484.1"/>
    <property type="molecule type" value="Genomic_DNA"/>
</dbReference>
<protein>
    <submittedName>
        <fullName evidence="1">Enediyne biosynthesis protein</fullName>
    </submittedName>
</protein>
<dbReference type="Pfam" id="PF08012">
    <property type="entry name" value="DUF1702"/>
    <property type="match status" value="1"/>
</dbReference>
<reference evidence="1" key="1">
    <citation type="submission" date="2021-03" db="EMBL/GenBank/DDBJ databases">
        <title>Whole genome shotgun sequence of Actinoplanes consettensis NBRC 14913.</title>
        <authorList>
            <person name="Komaki H."/>
            <person name="Tamura T."/>
        </authorList>
    </citation>
    <scope>NUCLEOTIDE SEQUENCE</scope>
    <source>
        <strain evidence="1">NBRC 14913</strain>
    </source>
</reference>
<gene>
    <name evidence="1" type="ORF">Aco04nite_81800</name>
</gene>
<comment type="caution">
    <text evidence="1">The sequence shown here is derived from an EMBL/GenBank/DDBJ whole genome shotgun (WGS) entry which is preliminary data.</text>
</comment>
<proteinExistence type="predicted"/>
<evidence type="ECO:0000313" key="2">
    <source>
        <dbReference type="Proteomes" id="UP000680865"/>
    </source>
</evidence>